<dbReference type="EMBL" id="HG739772">
    <property type="protein sequence ID" value="CDP19797.1"/>
    <property type="molecule type" value="Genomic_DNA"/>
</dbReference>
<dbReference type="OrthoDB" id="1523883at2759"/>
<comment type="pathway">
    <text evidence="2">Alkaloid biosynthesis.</text>
</comment>
<dbReference type="Gramene" id="CDP19797">
    <property type="protein sequence ID" value="CDP19797"/>
    <property type="gene ID" value="GSCOC_T00002075001"/>
</dbReference>
<dbReference type="GO" id="GO:0008168">
    <property type="term" value="F:methyltransferase activity"/>
    <property type="evidence" value="ECO:0007669"/>
    <property type="project" value="UniProtKB-KW"/>
</dbReference>
<comment type="cofactor">
    <cofactor evidence="1">
        <name>Mg(2+)</name>
        <dbReference type="ChEBI" id="CHEBI:18420"/>
    </cofactor>
</comment>
<keyword evidence="7" id="KW-0460">Magnesium</keyword>
<proteinExistence type="inferred from homology"/>
<evidence type="ECO:0000256" key="6">
    <source>
        <dbReference type="ARBA" id="ARBA00022723"/>
    </source>
</evidence>
<reference evidence="9" key="1">
    <citation type="journal article" date="2014" name="Science">
        <title>The coffee genome provides insight into the convergent evolution of caffeine biosynthesis.</title>
        <authorList>
            <person name="Denoeud F."/>
            <person name="Carretero-Paulet L."/>
            <person name="Dereeper A."/>
            <person name="Droc G."/>
            <person name="Guyot R."/>
            <person name="Pietrella M."/>
            <person name="Zheng C."/>
            <person name="Alberti A."/>
            <person name="Anthony F."/>
            <person name="Aprea G."/>
            <person name="Aury J.M."/>
            <person name="Bento P."/>
            <person name="Bernard M."/>
            <person name="Bocs S."/>
            <person name="Campa C."/>
            <person name="Cenci A."/>
            <person name="Combes M.C."/>
            <person name="Crouzillat D."/>
            <person name="Da Silva C."/>
            <person name="Daddiego L."/>
            <person name="De Bellis F."/>
            <person name="Dussert S."/>
            <person name="Garsmeur O."/>
            <person name="Gayraud T."/>
            <person name="Guignon V."/>
            <person name="Jahn K."/>
            <person name="Jamilloux V."/>
            <person name="Joet T."/>
            <person name="Labadie K."/>
            <person name="Lan T."/>
            <person name="Leclercq J."/>
            <person name="Lepelley M."/>
            <person name="Leroy T."/>
            <person name="Li L.T."/>
            <person name="Librado P."/>
            <person name="Lopez L."/>
            <person name="Munoz A."/>
            <person name="Noel B."/>
            <person name="Pallavicini A."/>
            <person name="Perrotta G."/>
            <person name="Poncet V."/>
            <person name="Pot D."/>
            <person name="Priyono X."/>
            <person name="Rigoreau M."/>
            <person name="Rouard M."/>
            <person name="Rozas J."/>
            <person name="Tranchant-Dubreuil C."/>
            <person name="VanBuren R."/>
            <person name="Zhang Q."/>
            <person name="Andrade A.C."/>
            <person name="Argout X."/>
            <person name="Bertrand B."/>
            <person name="de Kochko A."/>
            <person name="Graziosi G."/>
            <person name="Henry R.J."/>
            <person name="Jayarama X."/>
            <person name="Ming R."/>
            <person name="Nagai C."/>
            <person name="Rounsley S."/>
            <person name="Sankoff D."/>
            <person name="Giuliano G."/>
            <person name="Albert V.A."/>
            <person name="Wincker P."/>
            <person name="Lashermes P."/>
        </authorList>
    </citation>
    <scope>NUCLEOTIDE SEQUENCE [LARGE SCALE GENOMIC DNA]</scope>
    <source>
        <strain evidence="9">cv. DH200-94</strain>
    </source>
</reference>
<comment type="similarity">
    <text evidence="3">Belongs to the methyltransferase superfamily. Type-7 methyltransferase family.</text>
</comment>
<dbReference type="InterPro" id="IPR005299">
    <property type="entry name" value="MeTrfase_7"/>
</dbReference>
<dbReference type="InterPro" id="IPR029063">
    <property type="entry name" value="SAM-dependent_MTases_sf"/>
</dbReference>
<dbReference type="Proteomes" id="UP000295252">
    <property type="component" value="Unassembled WGS sequence"/>
</dbReference>
<dbReference type="Gene3D" id="3.40.50.150">
    <property type="entry name" value="Vaccinia Virus protein VP39"/>
    <property type="match status" value="1"/>
</dbReference>
<dbReference type="PANTHER" id="PTHR31009">
    <property type="entry name" value="S-ADENOSYL-L-METHIONINE:CARBOXYL METHYLTRANSFERASE FAMILY PROTEIN"/>
    <property type="match status" value="1"/>
</dbReference>
<dbReference type="GO" id="GO:0046872">
    <property type="term" value="F:metal ion binding"/>
    <property type="evidence" value="ECO:0007669"/>
    <property type="project" value="UniProtKB-KW"/>
</dbReference>
<organism evidence="8 9">
    <name type="scientific">Coffea canephora</name>
    <name type="common">Robusta coffee</name>
    <dbReference type="NCBI Taxonomy" id="49390"/>
    <lineage>
        <taxon>Eukaryota</taxon>
        <taxon>Viridiplantae</taxon>
        <taxon>Streptophyta</taxon>
        <taxon>Embryophyta</taxon>
        <taxon>Tracheophyta</taxon>
        <taxon>Spermatophyta</taxon>
        <taxon>Magnoliopsida</taxon>
        <taxon>eudicotyledons</taxon>
        <taxon>Gunneridae</taxon>
        <taxon>Pentapetalae</taxon>
        <taxon>asterids</taxon>
        <taxon>lamiids</taxon>
        <taxon>Gentianales</taxon>
        <taxon>Rubiaceae</taxon>
        <taxon>Ixoroideae</taxon>
        <taxon>Gardenieae complex</taxon>
        <taxon>Bertiereae - Coffeeae clade</taxon>
        <taxon>Coffeeae</taxon>
        <taxon>Coffea</taxon>
    </lineage>
</organism>
<evidence type="ECO:0000313" key="9">
    <source>
        <dbReference type="Proteomes" id="UP000295252"/>
    </source>
</evidence>
<dbReference type="InterPro" id="IPR042086">
    <property type="entry name" value="MeTrfase_capping"/>
</dbReference>
<dbReference type="SUPFAM" id="SSF53335">
    <property type="entry name" value="S-adenosyl-L-methionine-dependent methyltransferases"/>
    <property type="match status" value="1"/>
</dbReference>
<evidence type="ECO:0000256" key="7">
    <source>
        <dbReference type="ARBA" id="ARBA00022842"/>
    </source>
</evidence>
<protein>
    <submittedName>
        <fullName evidence="8">DH200=94 genomic scaffold, scaffold_688</fullName>
    </submittedName>
</protein>
<evidence type="ECO:0000256" key="1">
    <source>
        <dbReference type="ARBA" id="ARBA00001946"/>
    </source>
</evidence>
<evidence type="ECO:0000256" key="5">
    <source>
        <dbReference type="ARBA" id="ARBA00022679"/>
    </source>
</evidence>
<evidence type="ECO:0000256" key="3">
    <source>
        <dbReference type="ARBA" id="ARBA00007967"/>
    </source>
</evidence>
<dbReference type="Gene3D" id="1.10.1200.270">
    <property type="entry name" value="Methyltransferase, alpha-helical capping domain"/>
    <property type="match status" value="1"/>
</dbReference>
<evidence type="ECO:0000256" key="4">
    <source>
        <dbReference type="ARBA" id="ARBA00022603"/>
    </source>
</evidence>
<dbReference type="STRING" id="49390.A0A068VGT6"/>
<keyword evidence="5" id="KW-0808">Transferase</keyword>
<keyword evidence="9" id="KW-1185">Reference proteome</keyword>
<sequence length="219" mass="24741">MKVNSALKQSIQEFCLLVSNYLELFQNVQFSWKSALNFDNHSQFFNIKYRTILLISGSLSIFFLNLNTANAKYPNGCTGHNKHFSPFIWLQVPGGLVTAGGLPLNKGNIYIGKTSPMSLHDAYLDQFGKDFTSFSTARAAEMVSGGHLFLRLQSNNDDPLAYNYPDLLGMTMNDMVSEGLIQETALDTFNIPHFLPSNRVLFDSNFIINFFFYPCQIVF</sequence>
<evidence type="ECO:0000256" key="2">
    <source>
        <dbReference type="ARBA" id="ARBA00004913"/>
    </source>
</evidence>
<name>A0A068VGT6_COFCA</name>
<gene>
    <name evidence="8" type="ORF">GSCOC_T00002075001</name>
</gene>
<keyword evidence="4" id="KW-0489">Methyltransferase</keyword>
<evidence type="ECO:0000313" key="8">
    <source>
        <dbReference type="EMBL" id="CDP19797.1"/>
    </source>
</evidence>
<dbReference type="InParanoid" id="A0A068VGT6"/>
<dbReference type="PhylomeDB" id="A0A068VGT6"/>
<dbReference type="GO" id="GO:0032259">
    <property type="term" value="P:methylation"/>
    <property type="evidence" value="ECO:0007669"/>
    <property type="project" value="UniProtKB-KW"/>
</dbReference>
<keyword evidence="6" id="KW-0479">Metal-binding</keyword>
<dbReference type="AlphaFoldDB" id="A0A068VGT6"/>
<accession>A0A068VGT6</accession>
<dbReference type="Pfam" id="PF03492">
    <property type="entry name" value="Methyltransf_7"/>
    <property type="match status" value="1"/>
</dbReference>